<gene>
    <name evidence="1" type="ORF">LCGC14_1713680</name>
</gene>
<dbReference type="Gene3D" id="3.40.50.2000">
    <property type="entry name" value="Glycogen Phosphorylase B"/>
    <property type="match status" value="1"/>
</dbReference>
<accession>A0A0F9KEG3</accession>
<dbReference type="Pfam" id="PF13692">
    <property type="entry name" value="Glyco_trans_1_4"/>
    <property type="match status" value="1"/>
</dbReference>
<dbReference type="AlphaFoldDB" id="A0A0F9KEG3"/>
<evidence type="ECO:0008006" key="2">
    <source>
        <dbReference type="Google" id="ProtNLM"/>
    </source>
</evidence>
<dbReference type="EMBL" id="LAZR01015325">
    <property type="protein sequence ID" value="KKM13690.1"/>
    <property type="molecule type" value="Genomic_DNA"/>
</dbReference>
<comment type="caution">
    <text evidence="1">The sequence shown here is derived from an EMBL/GenBank/DDBJ whole genome shotgun (WGS) entry which is preliminary data.</text>
</comment>
<sequence length="235" mass="26696">MEEGAQREMQWEVIKSSNRIVFNSDFTKSKYLFAENKGFAIPYIIPLPVDFDLFQPGNPMGLQQELSLPDNCVLWIGASEGAAGQVKGFDIFLNIVRMNPDINFVAVFKDKWLDYCPPNMRMFTRQSHAELVKIIGACRVGLCTSRTESQHLAGIEMGACGLPMVAANVGTYWKRDRVPGAFIRVDDPKEYSGEIRHTLETRLKPESIRAYWQKEFDRPVVKAKWEELVKEAEGG</sequence>
<proteinExistence type="predicted"/>
<evidence type="ECO:0000313" key="1">
    <source>
        <dbReference type="EMBL" id="KKM13690.1"/>
    </source>
</evidence>
<dbReference type="SUPFAM" id="SSF53756">
    <property type="entry name" value="UDP-Glycosyltransferase/glycogen phosphorylase"/>
    <property type="match status" value="1"/>
</dbReference>
<organism evidence="1">
    <name type="scientific">marine sediment metagenome</name>
    <dbReference type="NCBI Taxonomy" id="412755"/>
    <lineage>
        <taxon>unclassified sequences</taxon>
        <taxon>metagenomes</taxon>
        <taxon>ecological metagenomes</taxon>
    </lineage>
</organism>
<reference evidence="1" key="1">
    <citation type="journal article" date="2015" name="Nature">
        <title>Complex archaea that bridge the gap between prokaryotes and eukaryotes.</title>
        <authorList>
            <person name="Spang A."/>
            <person name="Saw J.H."/>
            <person name="Jorgensen S.L."/>
            <person name="Zaremba-Niedzwiedzka K."/>
            <person name="Martijn J."/>
            <person name="Lind A.E."/>
            <person name="van Eijk R."/>
            <person name="Schleper C."/>
            <person name="Guy L."/>
            <person name="Ettema T.J."/>
        </authorList>
    </citation>
    <scope>NUCLEOTIDE SEQUENCE</scope>
</reference>
<protein>
    <recommendedName>
        <fullName evidence="2">Glycosyl transferase family 1 domain-containing protein</fullName>
    </recommendedName>
</protein>
<name>A0A0F9KEG3_9ZZZZ</name>